<evidence type="ECO:0000256" key="1">
    <source>
        <dbReference type="SAM" id="MobiDB-lite"/>
    </source>
</evidence>
<accession>A0A9D4H7R3</accession>
<dbReference type="Proteomes" id="UP000828390">
    <property type="component" value="Unassembled WGS sequence"/>
</dbReference>
<reference evidence="2" key="1">
    <citation type="journal article" date="2019" name="bioRxiv">
        <title>The Genome of the Zebra Mussel, Dreissena polymorpha: A Resource for Invasive Species Research.</title>
        <authorList>
            <person name="McCartney M.A."/>
            <person name="Auch B."/>
            <person name="Kono T."/>
            <person name="Mallez S."/>
            <person name="Zhang Y."/>
            <person name="Obille A."/>
            <person name="Becker A."/>
            <person name="Abrahante J.E."/>
            <person name="Garbe J."/>
            <person name="Badalamenti J.P."/>
            <person name="Herman A."/>
            <person name="Mangelson H."/>
            <person name="Liachko I."/>
            <person name="Sullivan S."/>
            <person name="Sone E.D."/>
            <person name="Koren S."/>
            <person name="Silverstein K.A.T."/>
            <person name="Beckman K.B."/>
            <person name="Gohl D.M."/>
        </authorList>
    </citation>
    <scope>NUCLEOTIDE SEQUENCE</scope>
    <source>
        <strain evidence="2">Duluth1</strain>
        <tissue evidence="2">Whole animal</tissue>
    </source>
</reference>
<keyword evidence="3" id="KW-1185">Reference proteome</keyword>
<dbReference type="EMBL" id="JAIWYP010000005">
    <property type="protein sequence ID" value="KAH3828464.1"/>
    <property type="molecule type" value="Genomic_DNA"/>
</dbReference>
<comment type="caution">
    <text evidence="2">The sequence shown here is derived from an EMBL/GenBank/DDBJ whole genome shotgun (WGS) entry which is preliminary data.</text>
</comment>
<proteinExistence type="predicted"/>
<reference evidence="2" key="2">
    <citation type="submission" date="2020-11" db="EMBL/GenBank/DDBJ databases">
        <authorList>
            <person name="McCartney M.A."/>
            <person name="Auch B."/>
            <person name="Kono T."/>
            <person name="Mallez S."/>
            <person name="Becker A."/>
            <person name="Gohl D.M."/>
            <person name="Silverstein K.A.T."/>
            <person name="Koren S."/>
            <person name="Bechman K.B."/>
            <person name="Herman A."/>
            <person name="Abrahante J.E."/>
            <person name="Garbe J."/>
        </authorList>
    </citation>
    <scope>NUCLEOTIDE SEQUENCE</scope>
    <source>
        <strain evidence="2">Duluth1</strain>
        <tissue evidence="2">Whole animal</tissue>
    </source>
</reference>
<gene>
    <name evidence="2" type="ORF">DPMN_130437</name>
</gene>
<sequence length="337" mass="38524">MQSEHSTRVIADLKDDSNTSESDSRSEMLSRDMSNISIDITNGICVVYEMLRDTSLGRPYLRTTENFTLASTIFPTLTVLKEIFIWGTFIERCENPLPTSLKFVVVQESTCSKDWLCSVLIRLATLQHNVRFYFRQCDVISSEDSCELVRPENVSNITFEVVKDSFGLYETFTIIPITSLTMTQITCIDMLSQTIPLLTHLTHLRICFKNYGTGIELPGSIKYAFIIYKTLPPLSLRHFMQSVCNAKHNVFCKLLFRVDGNGDEYMQIKRDYCKLDSVVVQQFEVGDKQHFVGVTAATLSATSDEDDDEYDKHLIRQEGLVDSTAWLNYCKIRLQIS</sequence>
<evidence type="ECO:0000313" key="2">
    <source>
        <dbReference type="EMBL" id="KAH3828464.1"/>
    </source>
</evidence>
<protein>
    <submittedName>
        <fullName evidence="2">Uncharacterized protein</fullName>
    </submittedName>
</protein>
<dbReference type="AlphaFoldDB" id="A0A9D4H7R3"/>
<organism evidence="2 3">
    <name type="scientific">Dreissena polymorpha</name>
    <name type="common">Zebra mussel</name>
    <name type="synonym">Mytilus polymorpha</name>
    <dbReference type="NCBI Taxonomy" id="45954"/>
    <lineage>
        <taxon>Eukaryota</taxon>
        <taxon>Metazoa</taxon>
        <taxon>Spiralia</taxon>
        <taxon>Lophotrochozoa</taxon>
        <taxon>Mollusca</taxon>
        <taxon>Bivalvia</taxon>
        <taxon>Autobranchia</taxon>
        <taxon>Heteroconchia</taxon>
        <taxon>Euheterodonta</taxon>
        <taxon>Imparidentia</taxon>
        <taxon>Neoheterodontei</taxon>
        <taxon>Myida</taxon>
        <taxon>Dreissenoidea</taxon>
        <taxon>Dreissenidae</taxon>
        <taxon>Dreissena</taxon>
    </lineage>
</organism>
<evidence type="ECO:0000313" key="3">
    <source>
        <dbReference type="Proteomes" id="UP000828390"/>
    </source>
</evidence>
<feature type="region of interest" description="Disordered" evidence="1">
    <location>
        <begin position="1"/>
        <end position="28"/>
    </location>
</feature>
<name>A0A9D4H7R3_DREPO</name>